<gene>
    <name evidence="1" type="ORF">PGLA1383_LOCUS54788</name>
</gene>
<evidence type="ECO:0000313" key="1">
    <source>
        <dbReference type="EMBL" id="CAE8639775.1"/>
    </source>
</evidence>
<organism evidence="1 2">
    <name type="scientific">Polarella glacialis</name>
    <name type="common">Dinoflagellate</name>
    <dbReference type="NCBI Taxonomy" id="89957"/>
    <lineage>
        <taxon>Eukaryota</taxon>
        <taxon>Sar</taxon>
        <taxon>Alveolata</taxon>
        <taxon>Dinophyceae</taxon>
        <taxon>Suessiales</taxon>
        <taxon>Suessiaceae</taxon>
        <taxon>Polarella</taxon>
    </lineage>
</organism>
<proteinExistence type="predicted"/>
<keyword evidence="2" id="KW-1185">Reference proteome</keyword>
<dbReference type="AlphaFoldDB" id="A0A813HNN3"/>
<dbReference type="Gene3D" id="3.40.50.720">
    <property type="entry name" value="NAD(P)-binding Rossmann-like Domain"/>
    <property type="match status" value="1"/>
</dbReference>
<comment type="caution">
    <text evidence="1">The sequence shown here is derived from an EMBL/GenBank/DDBJ whole genome shotgun (WGS) entry which is preliminary data.</text>
</comment>
<dbReference type="OrthoDB" id="1393670at2759"/>
<dbReference type="OMA" id="FAGAKHG"/>
<dbReference type="InterPro" id="IPR002347">
    <property type="entry name" value="SDR_fam"/>
</dbReference>
<name>A0A813HNN3_POLGL</name>
<evidence type="ECO:0000313" key="2">
    <source>
        <dbReference type="Proteomes" id="UP000654075"/>
    </source>
</evidence>
<dbReference type="PRINTS" id="PR00081">
    <property type="entry name" value="GDHRDH"/>
</dbReference>
<dbReference type="InterPro" id="IPR036291">
    <property type="entry name" value="NAD(P)-bd_dom_sf"/>
</dbReference>
<sequence>MPILCVVGVGEKGVGEYVAAKFQAEGYTVAMLARRKVNLDALEAQYPGTKGYVCDVSDTAQIDAAVAAIESELGPIDVLVFNASYGPFKPLLETTQDEFDLAMKTGPGGLFAFAKAVAPGMIARGGGVIGVTGATAAWRGMPSTAAKAPGNGAMRMLAQSLARDLGPKGVHCFHVVIDGIIDQPRTHDWMPNKPDEEFMNPAAIAEVYWSMANQPRSCWGFEINVMAAACCGSMASI</sequence>
<dbReference type="Proteomes" id="UP000654075">
    <property type="component" value="Unassembled WGS sequence"/>
</dbReference>
<protein>
    <submittedName>
        <fullName evidence="1">Uncharacterized protein</fullName>
    </submittedName>
</protein>
<reference evidence="1" key="1">
    <citation type="submission" date="2021-02" db="EMBL/GenBank/DDBJ databases">
        <authorList>
            <person name="Dougan E. K."/>
            <person name="Rhodes N."/>
            <person name="Thang M."/>
            <person name="Chan C."/>
        </authorList>
    </citation>
    <scope>NUCLEOTIDE SEQUENCE</scope>
</reference>
<accession>A0A813HNN3</accession>
<dbReference type="PANTHER" id="PTHR43431">
    <property type="entry name" value="OXIDOREDUCTASE, SHORT CHAIN DEHYDROGENASE/REDUCTASE FAMILY (AFU_ORTHOLOGUE AFUA_5G14000)"/>
    <property type="match status" value="1"/>
</dbReference>
<dbReference type="SUPFAM" id="SSF51735">
    <property type="entry name" value="NAD(P)-binding Rossmann-fold domains"/>
    <property type="match status" value="1"/>
</dbReference>
<dbReference type="PANTHER" id="PTHR43431:SF7">
    <property type="entry name" value="OXIDOREDUCTASE, SHORT CHAIN DEHYDROGENASE_REDUCTASE FAMILY (AFU_ORTHOLOGUE AFUA_5G14000)"/>
    <property type="match status" value="1"/>
</dbReference>
<dbReference type="EMBL" id="CAJNNV010032375">
    <property type="protein sequence ID" value="CAE8639775.1"/>
    <property type="molecule type" value="Genomic_DNA"/>
</dbReference>
<dbReference type="Pfam" id="PF13561">
    <property type="entry name" value="adh_short_C2"/>
    <property type="match status" value="1"/>
</dbReference>